<dbReference type="InParanoid" id="B2VSQ6"/>
<protein>
    <submittedName>
        <fullName evidence="1">Uncharacterized protein</fullName>
    </submittedName>
</protein>
<name>B2VSQ6_PYRTR</name>
<dbReference type="EMBL" id="DS231615">
    <property type="protein sequence ID" value="EDU41250.1"/>
    <property type="molecule type" value="Genomic_DNA"/>
</dbReference>
<sequence>MAPSPGPRTAKQAALMGFELEHPEADSRTPITLLDTVNGLRLRGRECIGLRLELFDVFDKNAVLDTKDSIVCTLASVGRVKWVHADTLVPEKEK</sequence>
<dbReference type="AlphaFoldDB" id="B2VSQ6"/>
<evidence type="ECO:0000313" key="1">
    <source>
        <dbReference type="EMBL" id="EDU41250.1"/>
    </source>
</evidence>
<reference evidence="2" key="1">
    <citation type="journal article" date="2013" name="G3 (Bethesda)">
        <title>Comparative genomics of a plant-pathogenic fungus, Pyrenophora tritici-repentis, reveals transduplication and the impact of repeat elements on pathogenicity and population divergence.</title>
        <authorList>
            <person name="Manning V.A."/>
            <person name="Pandelova I."/>
            <person name="Dhillon B."/>
            <person name="Wilhelm L.J."/>
            <person name="Goodwin S.B."/>
            <person name="Berlin A.M."/>
            <person name="Figueroa M."/>
            <person name="Freitag M."/>
            <person name="Hane J.K."/>
            <person name="Henrissat B."/>
            <person name="Holman W.H."/>
            <person name="Kodira C.D."/>
            <person name="Martin J."/>
            <person name="Oliver R.P."/>
            <person name="Robbertse B."/>
            <person name="Schackwitz W."/>
            <person name="Schwartz D.C."/>
            <person name="Spatafora J.W."/>
            <person name="Turgeon B.G."/>
            <person name="Yandava C."/>
            <person name="Young S."/>
            <person name="Zhou S."/>
            <person name="Zeng Q."/>
            <person name="Grigoriev I.V."/>
            <person name="Ma L.-J."/>
            <person name="Ciuffetti L.M."/>
        </authorList>
    </citation>
    <scope>NUCLEOTIDE SEQUENCE [LARGE SCALE GENOMIC DNA]</scope>
    <source>
        <strain evidence="2">Pt-1C-BFP</strain>
    </source>
</reference>
<evidence type="ECO:0000313" key="2">
    <source>
        <dbReference type="Proteomes" id="UP000001471"/>
    </source>
</evidence>
<organism evidence="1 2">
    <name type="scientific">Pyrenophora tritici-repentis (strain Pt-1C-BFP)</name>
    <name type="common">Wheat tan spot fungus</name>
    <name type="synonym">Drechslera tritici-repentis</name>
    <dbReference type="NCBI Taxonomy" id="426418"/>
    <lineage>
        <taxon>Eukaryota</taxon>
        <taxon>Fungi</taxon>
        <taxon>Dikarya</taxon>
        <taxon>Ascomycota</taxon>
        <taxon>Pezizomycotina</taxon>
        <taxon>Dothideomycetes</taxon>
        <taxon>Pleosporomycetidae</taxon>
        <taxon>Pleosporales</taxon>
        <taxon>Pleosporineae</taxon>
        <taxon>Pleosporaceae</taxon>
        <taxon>Pyrenophora</taxon>
    </lineage>
</organism>
<dbReference type="Proteomes" id="UP000001471">
    <property type="component" value="Unassembled WGS sequence"/>
</dbReference>
<accession>B2VSQ6</accession>
<proteinExistence type="predicted"/>
<dbReference type="HOGENOM" id="CLU_2387278_0_0_1"/>
<gene>
    <name evidence="1" type="ORF">PTRG_01812</name>
</gene>